<evidence type="ECO:0000313" key="2">
    <source>
        <dbReference type="EMBL" id="TIC63681.1"/>
    </source>
</evidence>
<dbReference type="Gene3D" id="3.40.50.720">
    <property type="entry name" value="NAD(P)-binding Rossmann-like Domain"/>
    <property type="match status" value="1"/>
</dbReference>
<gene>
    <name evidence="2" type="ORF">E3Q01_03214</name>
</gene>
<dbReference type="PANTHER" id="PTHR43658:SF8">
    <property type="entry name" value="17-BETA-HYDROXYSTEROID DEHYDROGENASE 14-RELATED"/>
    <property type="match status" value="1"/>
</dbReference>
<dbReference type="PRINTS" id="PR00081">
    <property type="entry name" value="GDHRDH"/>
</dbReference>
<comment type="caution">
    <text evidence="2">The sequence shown here is derived from an EMBL/GenBank/DDBJ whole genome shotgun (WGS) entry which is preliminary data.</text>
</comment>
<dbReference type="Proteomes" id="UP000310708">
    <property type="component" value="Unassembled WGS sequence"/>
</dbReference>
<dbReference type="GO" id="GO:0008670">
    <property type="term" value="F:2,4-dienoyl-CoA reductase (NADPH) activity"/>
    <property type="evidence" value="ECO:0007669"/>
    <property type="project" value="TreeGrafter"/>
</dbReference>
<dbReference type="EMBL" id="SPRX01000043">
    <property type="protein sequence ID" value="TIC63681.1"/>
    <property type="molecule type" value="Genomic_DNA"/>
</dbReference>
<dbReference type="PANTHER" id="PTHR43658">
    <property type="entry name" value="SHORT-CHAIN DEHYDROGENASE/REDUCTASE"/>
    <property type="match status" value="1"/>
</dbReference>
<dbReference type="Pfam" id="PF13561">
    <property type="entry name" value="adh_short_C2"/>
    <property type="match status" value="1"/>
</dbReference>
<reference evidence="2 3" key="1">
    <citation type="submission" date="2019-03" db="EMBL/GenBank/DDBJ databases">
        <title>Sequencing 25 genomes of Wallemia mellicola.</title>
        <authorList>
            <person name="Gostincar C."/>
        </authorList>
    </citation>
    <scope>NUCLEOTIDE SEQUENCE [LARGE SCALE GENOMIC DNA]</scope>
    <source>
        <strain evidence="2 3">EXF-757</strain>
    </source>
</reference>
<dbReference type="GO" id="GO:0005739">
    <property type="term" value="C:mitochondrion"/>
    <property type="evidence" value="ECO:0007669"/>
    <property type="project" value="TreeGrafter"/>
</dbReference>
<dbReference type="SUPFAM" id="SSF51735">
    <property type="entry name" value="NAD(P)-binding Rossmann-fold domains"/>
    <property type="match status" value="1"/>
</dbReference>
<dbReference type="InterPro" id="IPR002347">
    <property type="entry name" value="SDR_fam"/>
</dbReference>
<evidence type="ECO:0000313" key="3">
    <source>
        <dbReference type="Proteomes" id="UP000310708"/>
    </source>
</evidence>
<evidence type="ECO:0000256" key="1">
    <source>
        <dbReference type="ARBA" id="ARBA00023002"/>
    </source>
</evidence>
<dbReference type="AlphaFoldDB" id="A0A4T0QN11"/>
<name>A0A4T0QN11_9BASI</name>
<dbReference type="GO" id="GO:0006635">
    <property type="term" value="P:fatty acid beta-oxidation"/>
    <property type="evidence" value="ECO:0007669"/>
    <property type="project" value="TreeGrafter"/>
</dbReference>
<proteinExistence type="predicted"/>
<sequence>MQIHSNTFIVTGGVGGCGKAVAKAILEKDGYVVLFDIVKAEVAIPLAQQISKDRALYIQADITDEDSTKKAVKAASNAFEKKLVGAVHCAGIAVRQPWSPIVSDSIPNFRNALNVNTLGTYILNAVVADAINERHEPLKYASKGFFKTKEERGAIINFASVSGHDCYARNLGYGPTKSAVLGITRTMSDFLGESGIRVNSISPSIINSNITGPVFPYFLSELERSSSFPARAIEHDEIAGTVLFLIENGMMNGQDIRIDGGWRLVTDRHPDRPDYRTLAPGLE</sequence>
<protein>
    <submittedName>
        <fullName evidence="2">NAD(P)-binding protein</fullName>
    </submittedName>
</protein>
<accession>A0A4T0QN11</accession>
<dbReference type="InterPro" id="IPR036291">
    <property type="entry name" value="NAD(P)-bd_dom_sf"/>
</dbReference>
<organism evidence="2 3">
    <name type="scientific">Wallemia mellicola</name>
    <dbReference type="NCBI Taxonomy" id="1708541"/>
    <lineage>
        <taxon>Eukaryota</taxon>
        <taxon>Fungi</taxon>
        <taxon>Dikarya</taxon>
        <taxon>Basidiomycota</taxon>
        <taxon>Wallemiomycotina</taxon>
        <taxon>Wallemiomycetes</taxon>
        <taxon>Wallemiales</taxon>
        <taxon>Wallemiaceae</taxon>
        <taxon>Wallemia</taxon>
    </lineage>
</organism>
<dbReference type="OMA" id="WAQRTIG"/>
<keyword evidence="1" id="KW-0560">Oxidoreductase</keyword>